<proteinExistence type="predicted"/>
<organism evidence="1 2">
    <name type="scientific">Romanomermis culicivorax</name>
    <name type="common">Nematode worm</name>
    <dbReference type="NCBI Taxonomy" id="13658"/>
    <lineage>
        <taxon>Eukaryota</taxon>
        <taxon>Metazoa</taxon>
        <taxon>Ecdysozoa</taxon>
        <taxon>Nematoda</taxon>
        <taxon>Enoplea</taxon>
        <taxon>Dorylaimia</taxon>
        <taxon>Mermithida</taxon>
        <taxon>Mermithoidea</taxon>
        <taxon>Mermithidae</taxon>
        <taxon>Romanomermis</taxon>
    </lineage>
</organism>
<keyword evidence="1" id="KW-1185">Reference proteome</keyword>
<evidence type="ECO:0000313" key="1">
    <source>
        <dbReference type="Proteomes" id="UP000887565"/>
    </source>
</evidence>
<dbReference type="Proteomes" id="UP000887565">
    <property type="component" value="Unplaced"/>
</dbReference>
<accession>A0A915IR25</accession>
<dbReference type="AlphaFoldDB" id="A0A915IR25"/>
<dbReference type="WBParaSite" id="nRc.2.0.1.t16320-RA">
    <property type="protein sequence ID" value="nRc.2.0.1.t16320-RA"/>
    <property type="gene ID" value="nRc.2.0.1.g16320"/>
</dbReference>
<protein>
    <submittedName>
        <fullName evidence="2">Uncharacterized protein</fullName>
    </submittedName>
</protein>
<sequence length="130" mass="15336">MFKKTFYINYLHEYSVSLEMLEEKQHKQRLIAACDSLFNVVRPERAPERDRPRRIAFLRLLSLLKSLESVVEPLIGEFVFCNDRRRRRRSCNDFEDFRLSPTPPTKLWMSDDASIRAARSKEQVPTGTDG</sequence>
<evidence type="ECO:0000313" key="2">
    <source>
        <dbReference type="WBParaSite" id="nRc.2.0.1.t16320-RA"/>
    </source>
</evidence>
<reference evidence="2" key="1">
    <citation type="submission" date="2022-11" db="UniProtKB">
        <authorList>
            <consortium name="WormBaseParasite"/>
        </authorList>
    </citation>
    <scope>IDENTIFICATION</scope>
</reference>
<name>A0A915IR25_ROMCU</name>